<organism evidence="1 2">
    <name type="scientific">Shewanella benthica KT99</name>
    <dbReference type="NCBI Taxonomy" id="314608"/>
    <lineage>
        <taxon>Bacteria</taxon>
        <taxon>Pseudomonadati</taxon>
        <taxon>Pseudomonadota</taxon>
        <taxon>Gammaproteobacteria</taxon>
        <taxon>Alteromonadales</taxon>
        <taxon>Shewanellaceae</taxon>
        <taxon>Shewanella</taxon>
    </lineage>
</organism>
<sequence>MTTPIDIPIMIPIDTLPDTALNEAPIDEASATPRPIAKVAERVKLHPKE</sequence>
<proteinExistence type="predicted"/>
<evidence type="ECO:0000313" key="1">
    <source>
        <dbReference type="EMBL" id="EDQ02306.1"/>
    </source>
</evidence>
<protein>
    <submittedName>
        <fullName evidence="1">Uncharacterized protein</fullName>
    </submittedName>
</protein>
<accession>A9CZI2</accession>
<dbReference type="EMBL" id="ABIC01000004">
    <property type="protein sequence ID" value="EDQ02306.1"/>
    <property type="molecule type" value="Genomic_DNA"/>
</dbReference>
<keyword evidence="2" id="KW-1185">Reference proteome</keyword>
<dbReference type="AlphaFoldDB" id="A9CZI2"/>
<dbReference type="STRING" id="314608.KT99_13089"/>
<gene>
    <name evidence="1" type="ORF">KT99_13089</name>
</gene>
<dbReference type="Proteomes" id="UP000005839">
    <property type="component" value="Unassembled WGS sequence"/>
</dbReference>
<comment type="caution">
    <text evidence="1">The sequence shown here is derived from an EMBL/GenBank/DDBJ whole genome shotgun (WGS) entry which is preliminary data.</text>
</comment>
<reference evidence="1 2" key="1">
    <citation type="submission" date="2007-10" db="EMBL/GenBank/DDBJ databases">
        <authorList>
            <person name="Yayanos A."/>
            <person name="Ferriera S."/>
            <person name="Johnson J."/>
            <person name="Kravitz S."/>
            <person name="Halpern A."/>
            <person name="Remington K."/>
            <person name="Beeson K."/>
            <person name="Tran B."/>
            <person name="Rogers Y.-H."/>
            <person name="Friedman R."/>
            <person name="Venter J.C."/>
        </authorList>
    </citation>
    <scope>NUCLEOTIDE SEQUENCE [LARGE SCALE GENOMIC DNA]</scope>
    <source>
        <strain evidence="1 2">KT99</strain>
    </source>
</reference>
<name>A9CZI2_9GAMM</name>
<evidence type="ECO:0000313" key="2">
    <source>
        <dbReference type="Proteomes" id="UP000005839"/>
    </source>
</evidence>